<dbReference type="AlphaFoldDB" id="A0A0C2J863"/>
<accession>A0A0C2J863</accession>
<dbReference type="Gene3D" id="4.10.60.10">
    <property type="entry name" value="Zinc finger, CCHC-type"/>
    <property type="match status" value="1"/>
</dbReference>
<dbReference type="InterPro" id="IPR036875">
    <property type="entry name" value="Znf_CCHC_sf"/>
</dbReference>
<keyword evidence="2" id="KW-1185">Reference proteome</keyword>
<dbReference type="OMA" id="SHENDDQ"/>
<evidence type="ECO:0000313" key="2">
    <source>
        <dbReference type="Proteomes" id="UP000031668"/>
    </source>
</evidence>
<evidence type="ECO:0008006" key="3">
    <source>
        <dbReference type="Google" id="ProtNLM"/>
    </source>
</evidence>
<protein>
    <recommendedName>
        <fullName evidence="3">CCHC-type domain-containing protein</fullName>
    </recommendedName>
</protein>
<gene>
    <name evidence="1" type="ORF">RF11_02718</name>
</gene>
<proteinExistence type="predicted"/>
<organism evidence="1 2">
    <name type="scientific">Thelohanellus kitauei</name>
    <name type="common">Myxosporean</name>
    <dbReference type="NCBI Taxonomy" id="669202"/>
    <lineage>
        <taxon>Eukaryota</taxon>
        <taxon>Metazoa</taxon>
        <taxon>Cnidaria</taxon>
        <taxon>Myxozoa</taxon>
        <taxon>Myxosporea</taxon>
        <taxon>Bivalvulida</taxon>
        <taxon>Platysporina</taxon>
        <taxon>Myxobolidae</taxon>
        <taxon>Thelohanellus</taxon>
    </lineage>
</organism>
<name>A0A0C2J863_THEKT</name>
<dbReference type="OrthoDB" id="6492514at2759"/>
<dbReference type="Proteomes" id="UP000031668">
    <property type="component" value="Unassembled WGS sequence"/>
</dbReference>
<reference evidence="1 2" key="1">
    <citation type="journal article" date="2014" name="Genome Biol. Evol.">
        <title>The genome of the myxosporean Thelohanellus kitauei shows adaptations to nutrient acquisition within its fish host.</title>
        <authorList>
            <person name="Yang Y."/>
            <person name="Xiong J."/>
            <person name="Zhou Z."/>
            <person name="Huo F."/>
            <person name="Miao W."/>
            <person name="Ran C."/>
            <person name="Liu Y."/>
            <person name="Zhang J."/>
            <person name="Feng J."/>
            <person name="Wang M."/>
            <person name="Wang M."/>
            <person name="Wang L."/>
            <person name="Yao B."/>
        </authorList>
    </citation>
    <scope>NUCLEOTIDE SEQUENCE [LARGE SCALE GENOMIC DNA]</scope>
    <source>
        <strain evidence="1">Wuqing</strain>
    </source>
</reference>
<dbReference type="EMBL" id="JWZT01003910">
    <property type="protein sequence ID" value="KII65298.1"/>
    <property type="molecule type" value="Genomic_DNA"/>
</dbReference>
<dbReference type="GO" id="GO:0003676">
    <property type="term" value="F:nucleic acid binding"/>
    <property type="evidence" value="ECO:0007669"/>
    <property type="project" value="InterPro"/>
</dbReference>
<dbReference type="GO" id="GO:0008270">
    <property type="term" value="F:zinc ion binding"/>
    <property type="evidence" value="ECO:0007669"/>
    <property type="project" value="InterPro"/>
</dbReference>
<comment type="caution">
    <text evidence="1">The sequence shown here is derived from an EMBL/GenBank/DDBJ whole genome shotgun (WGS) entry which is preliminary data.</text>
</comment>
<dbReference type="SUPFAM" id="SSF57756">
    <property type="entry name" value="Retrovirus zinc finger-like domains"/>
    <property type="match status" value="1"/>
</dbReference>
<evidence type="ECO:0000313" key="1">
    <source>
        <dbReference type="EMBL" id="KII65298.1"/>
    </source>
</evidence>
<sequence length="166" mass="19067">METFYISLKALASKCEFGNQIDEPIGDQLIFGIENYAFKQELVKRCESKKTTLAEVLKLALFLESTSHENDDQPGVLKIEYSKKSTQFRLPNTRTIDREKDCLNCGNERHNKRSDFPAADAECFNCKTRGHFSSVCMKKRSIKINKFEQSYSTVDKPDNDCNALYI</sequence>